<dbReference type="PRINTS" id="PR00039">
    <property type="entry name" value="HTHLYSR"/>
</dbReference>
<keyword evidence="3" id="KW-0238">DNA-binding</keyword>
<dbReference type="InterPro" id="IPR005119">
    <property type="entry name" value="LysR_subst-bd"/>
</dbReference>
<dbReference type="AlphaFoldDB" id="A0A2A7SB04"/>
<dbReference type="GO" id="GO:0003677">
    <property type="term" value="F:DNA binding"/>
    <property type="evidence" value="ECO:0007669"/>
    <property type="project" value="UniProtKB-KW"/>
</dbReference>
<dbReference type="SUPFAM" id="SSF46785">
    <property type="entry name" value="Winged helix' DNA-binding domain"/>
    <property type="match status" value="1"/>
</dbReference>
<dbReference type="EMBL" id="PDDY01000001">
    <property type="protein sequence ID" value="PEH40736.1"/>
    <property type="molecule type" value="Genomic_DNA"/>
</dbReference>
<dbReference type="InterPro" id="IPR036388">
    <property type="entry name" value="WH-like_DNA-bd_sf"/>
</dbReference>
<dbReference type="Proteomes" id="UP000220629">
    <property type="component" value="Unassembled WGS sequence"/>
</dbReference>
<dbReference type="GO" id="GO:0003700">
    <property type="term" value="F:DNA-binding transcription factor activity"/>
    <property type="evidence" value="ECO:0007669"/>
    <property type="project" value="InterPro"/>
</dbReference>
<sequence>MESARILKYFLAVADAGSVTGAAERLGLAQPALSQAITRLERELGVKLFSRTRRGAALTAAGEAIVDDIRLSVARIEAAETRARDIGAQRGGRLAVGFVSAALFEVLPRAIAALRAEVPNVELALREMSNAEQAAALESGEIDIGLLHTPVVVRGRMHEKLIARERLHAVVHETHALGADGRLALADLARIGLVWFPQGQLPVVRAGILSAFRKAGCEANIVQDANRSLTVLACVAAGCGASLLPASVQALRFSGVRVCEVRDGDALPFFELSAVWPNRSRPTLADRFAALLDRDAGKPAAGGKAQPARRRAG</sequence>
<gene>
    <name evidence="6" type="ORF">CRM94_00295</name>
</gene>
<feature type="domain" description="HTH lysR-type" evidence="5">
    <location>
        <begin position="1"/>
        <end position="59"/>
    </location>
</feature>
<proteinExistence type="inferred from homology"/>
<dbReference type="CDD" id="cd08414">
    <property type="entry name" value="PBP2_LTTR_aromatics_like"/>
    <property type="match status" value="1"/>
</dbReference>
<accession>A0A2A7SB04</accession>
<dbReference type="Pfam" id="PF00126">
    <property type="entry name" value="HTH_1"/>
    <property type="match status" value="1"/>
</dbReference>
<evidence type="ECO:0000256" key="3">
    <source>
        <dbReference type="ARBA" id="ARBA00023125"/>
    </source>
</evidence>
<reference evidence="7" key="1">
    <citation type="submission" date="2017-09" db="EMBL/GenBank/DDBJ databases">
        <title>FDA dAtabase for Regulatory Grade micrObial Sequences (FDA-ARGOS): Supporting development and validation of Infectious Disease Dx tests.</title>
        <authorList>
            <person name="Minogue T."/>
            <person name="Wolcott M."/>
            <person name="Wasieloski L."/>
            <person name="Aguilar W."/>
            <person name="Moore D."/>
            <person name="Tallon L."/>
            <person name="Sadzewicz L."/>
            <person name="Ott S."/>
            <person name="Zhao X."/>
            <person name="Nagaraj S."/>
            <person name="Vavikolanu K."/>
            <person name="Aluvathingal J."/>
            <person name="Nadendla S."/>
            <person name="Sichtig H."/>
        </authorList>
    </citation>
    <scope>NUCLEOTIDE SEQUENCE [LARGE SCALE GENOMIC DNA]</scope>
    <source>
        <strain evidence="7">FDAARGOS_390</strain>
    </source>
</reference>
<evidence type="ECO:0000256" key="4">
    <source>
        <dbReference type="ARBA" id="ARBA00023163"/>
    </source>
</evidence>
<dbReference type="Gene3D" id="3.40.190.10">
    <property type="entry name" value="Periplasmic binding protein-like II"/>
    <property type="match status" value="2"/>
</dbReference>
<organism evidence="6 7">
    <name type="scientific">Burkholderia gladioli</name>
    <name type="common">Pseudomonas marginata</name>
    <name type="synonym">Phytomonas marginata</name>
    <dbReference type="NCBI Taxonomy" id="28095"/>
    <lineage>
        <taxon>Bacteria</taxon>
        <taxon>Pseudomonadati</taxon>
        <taxon>Pseudomonadota</taxon>
        <taxon>Betaproteobacteria</taxon>
        <taxon>Burkholderiales</taxon>
        <taxon>Burkholderiaceae</taxon>
        <taxon>Burkholderia</taxon>
    </lineage>
</organism>
<dbReference type="InterPro" id="IPR000847">
    <property type="entry name" value="LysR_HTH_N"/>
</dbReference>
<dbReference type="PROSITE" id="PS50931">
    <property type="entry name" value="HTH_LYSR"/>
    <property type="match status" value="1"/>
</dbReference>
<dbReference type="Gene3D" id="1.10.10.10">
    <property type="entry name" value="Winged helix-like DNA-binding domain superfamily/Winged helix DNA-binding domain"/>
    <property type="match status" value="1"/>
</dbReference>
<dbReference type="RefSeq" id="WP_096751851.1">
    <property type="nucleotide sequence ID" value="NZ_CADEPO010000015.1"/>
</dbReference>
<dbReference type="GO" id="GO:0032993">
    <property type="term" value="C:protein-DNA complex"/>
    <property type="evidence" value="ECO:0007669"/>
    <property type="project" value="TreeGrafter"/>
</dbReference>
<dbReference type="Pfam" id="PF03466">
    <property type="entry name" value="LysR_substrate"/>
    <property type="match status" value="1"/>
</dbReference>
<dbReference type="InterPro" id="IPR036390">
    <property type="entry name" value="WH_DNA-bd_sf"/>
</dbReference>
<name>A0A2A7SB04_BURGA</name>
<comment type="caution">
    <text evidence="6">The sequence shown here is derived from an EMBL/GenBank/DDBJ whole genome shotgun (WGS) entry which is preliminary data.</text>
</comment>
<keyword evidence="4" id="KW-0804">Transcription</keyword>
<dbReference type="FunFam" id="1.10.10.10:FF:000001">
    <property type="entry name" value="LysR family transcriptional regulator"/>
    <property type="match status" value="1"/>
</dbReference>
<comment type="similarity">
    <text evidence="1">Belongs to the LysR transcriptional regulatory family.</text>
</comment>
<protein>
    <submittedName>
        <fullName evidence="6">LysR family transcriptional regulator</fullName>
    </submittedName>
</protein>
<evidence type="ECO:0000256" key="1">
    <source>
        <dbReference type="ARBA" id="ARBA00009437"/>
    </source>
</evidence>
<evidence type="ECO:0000259" key="5">
    <source>
        <dbReference type="PROSITE" id="PS50931"/>
    </source>
</evidence>
<dbReference type="PANTHER" id="PTHR30346:SF30">
    <property type="entry name" value="SMALL NEUTRAL PROTEASE REGULATORY PROTEIN"/>
    <property type="match status" value="1"/>
</dbReference>
<evidence type="ECO:0000313" key="7">
    <source>
        <dbReference type="Proteomes" id="UP000220629"/>
    </source>
</evidence>
<dbReference type="SUPFAM" id="SSF53850">
    <property type="entry name" value="Periplasmic binding protein-like II"/>
    <property type="match status" value="1"/>
</dbReference>
<evidence type="ECO:0000313" key="6">
    <source>
        <dbReference type="EMBL" id="PEH40736.1"/>
    </source>
</evidence>
<keyword evidence="2" id="KW-0805">Transcription regulation</keyword>
<evidence type="ECO:0000256" key="2">
    <source>
        <dbReference type="ARBA" id="ARBA00023015"/>
    </source>
</evidence>
<dbReference type="PANTHER" id="PTHR30346">
    <property type="entry name" value="TRANSCRIPTIONAL DUAL REGULATOR HCAR-RELATED"/>
    <property type="match status" value="1"/>
</dbReference>